<evidence type="ECO:0000313" key="1">
    <source>
        <dbReference type="EMBL" id="GBM76280.1"/>
    </source>
</evidence>
<protein>
    <submittedName>
        <fullName evidence="1">Uncharacterized protein</fullName>
    </submittedName>
</protein>
<sequence>MPHLQEIFSTDMERQMSLAYAEYPLDVRESLGPSTLSTLSETKTRSIQRNWWMPRISNHLCHIAYEVHIHGRSSVKSGFEPGTTQSRDGNLTIKPPRIASRLEKNLKVILGHLCLHKD</sequence>
<reference evidence="1 2" key="1">
    <citation type="journal article" date="2019" name="Sci. Rep.">
        <title>Orb-weaving spider Araneus ventricosus genome elucidates the spidroin gene catalogue.</title>
        <authorList>
            <person name="Kono N."/>
            <person name="Nakamura H."/>
            <person name="Ohtoshi R."/>
            <person name="Moran D.A.P."/>
            <person name="Shinohara A."/>
            <person name="Yoshida Y."/>
            <person name="Fujiwara M."/>
            <person name="Mori M."/>
            <person name="Tomita M."/>
            <person name="Arakawa K."/>
        </authorList>
    </citation>
    <scope>NUCLEOTIDE SEQUENCE [LARGE SCALE GENOMIC DNA]</scope>
</reference>
<organism evidence="1 2">
    <name type="scientific">Araneus ventricosus</name>
    <name type="common">Orbweaver spider</name>
    <name type="synonym">Epeira ventricosa</name>
    <dbReference type="NCBI Taxonomy" id="182803"/>
    <lineage>
        <taxon>Eukaryota</taxon>
        <taxon>Metazoa</taxon>
        <taxon>Ecdysozoa</taxon>
        <taxon>Arthropoda</taxon>
        <taxon>Chelicerata</taxon>
        <taxon>Arachnida</taxon>
        <taxon>Araneae</taxon>
        <taxon>Araneomorphae</taxon>
        <taxon>Entelegynae</taxon>
        <taxon>Araneoidea</taxon>
        <taxon>Araneidae</taxon>
        <taxon>Araneus</taxon>
    </lineage>
</organism>
<evidence type="ECO:0000313" key="2">
    <source>
        <dbReference type="Proteomes" id="UP000499080"/>
    </source>
</evidence>
<dbReference type="EMBL" id="BGPR01002610">
    <property type="protein sequence ID" value="GBM76280.1"/>
    <property type="molecule type" value="Genomic_DNA"/>
</dbReference>
<proteinExistence type="predicted"/>
<comment type="caution">
    <text evidence="1">The sequence shown here is derived from an EMBL/GenBank/DDBJ whole genome shotgun (WGS) entry which is preliminary data.</text>
</comment>
<dbReference type="AlphaFoldDB" id="A0A4Y2IFD5"/>
<keyword evidence="2" id="KW-1185">Reference proteome</keyword>
<dbReference type="Proteomes" id="UP000499080">
    <property type="component" value="Unassembled WGS sequence"/>
</dbReference>
<dbReference type="OrthoDB" id="8034362at2759"/>
<gene>
    <name evidence="1" type="ORF">AVEN_8488_1</name>
</gene>
<name>A0A4Y2IFD5_ARAVE</name>
<accession>A0A4Y2IFD5</accession>